<name>A0ABP0J7C7_9DINO</name>
<accession>A0ABP0J7C7</accession>
<comment type="caution">
    <text evidence="1">The sequence shown here is derived from an EMBL/GenBank/DDBJ whole genome shotgun (WGS) entry which is preliminary data.</text>
</comment>
<keyword evidence="2" id="KW-1185">Reference proteome</keyword>
<organism evidence="1 2">
    <name type="scientific">Durusdinium trenchii</name>
    <dbReference type="NCBI Taxonomy" id="1381693"/>
    <lineage>
        <taxon>Eukaryota</taxon>
        <taxon>Sar</taxon>
        <taxon>Alveolata</taxon>
        <taxon>Dinophyceae</taxon>
        <taxon>Suessiales</taxon>
        <taxon>Symbiodiniaceae</taxon>
        <taxon>Durusdinium</taxon>
    </lineage>
</organism>
<dbReference type="Proteomes" id="UP001642484">
    <property type="component" value="Unassembled WGS sequence"/>
</dbReference>
<proteinExistence type="predicted"/>
<protein>
    <submittedName>
        <fullName evidence="1">Uncharacterized protein</fullName>
    </submittedName>
</protein>
<sequence length="165" mass="17832">MALQAPQPLLVHGVTAPDVAQVSRRWICAPLAKPLQGGALVALFGLSTARASRARPLRYSVVRQAEISEKPKVAPKAKAKAKAKARRKTPAPLMQQIMEGLFAPIAITAYCDTFGIQNRKRQGFIKTAKKTGHDLGMLPEGGIFGEGLIGNQAMEWYKDSGISRL</sequence>
<evidence type="ECO:0000313" key="1">
    <source>
        <dbReference type="EMBL" id="CAK9010221.1"/>
    </source>
</evidence>
<evidence type="ECO:0000313" key="2">
    <source>
        <dbReference type="Proteomes" id="UP001642484"/>
    </source>
</evidence>
<dbReference type="EMBL" id="CAXAMN010004603">
    <property type="protein sequence ID" value="CAK9010221.1"/>
    <property type="molecule type" value="Genomic_DNA"/>
</dbReference>
<gene>
    <name evidence="1" type="ORF">CCMP2556_LOCUS9993</name>
</gene>
<reference evidence="1 2" key="1">
    <citation type="submission" date="2024-02" db="EMBL/GenBank/DDBJ databases">
        <authorList>
            <person name="Chen Y."/>
            <person name="Shah S."/>
            <person name="Dougan E. K."/>
            <person name="Thang M."/>
            <person name="Chan C."/>
        </authorList>
    </citation>
    <scope>NUCLEOTIDE SEQUENCE [LARGE SCALE GENOMIC DNA]</scope>
</reference>